<dbReference type="SUPFAM" id="SSF53146">
    <property type="entry name" value="Nitrogenase accessory factor-like"/>
    <property type="match status" value="1"/>
</dbReference>
<dbReference type="RefSeq" id="WP_145675560.1">
    <property type="nucleotide sequence ID" value="NZ_VITF01000004.1"/>
</dbReference>
<keyword evidence="2" id="KW-0535">Nitrogen fixation</keyword>
<dbReference type="Gene3D" id="3.30.420.130">
    <property type="entry name" value="Dinitrogenase iron-molybdenum cofactor biosynthesis domain"/>
    <property type="match status" value="1"/>
</dbReference>
<dbReference type="Proteomes" id="UP000316083">
    <property type="component" value="Unassembled WGS sequence"/>
</dbReference>
<evidence type="ECO:0000313" key="5">
    <source>
        <dbReference type="EMBL" id="TWA70174.1"/>
    </source>
</evidence>
<organism evidence="5 6">
    <name type="scientific">Azospirillum brasilense</name>
    <dbReference type="NCBI Taxonomy" id="192"/>
    <lineage>
        <taxon>Bacteria</taxon>
        <taxon>Pseudomonadati</taxon>
        <taxon>Pseudomonadota</taxon>
        <taxon>Alphaproteobacteria</taxon>
        <taxon>Rhodospirillales</taxon>
        <taxon>Azospirillaceae</taxon>
        <taxon>Azospirillum</taxon>
    </lineage>
</organism>
<evidence type="ECO:0000256" key="3">
    <source>
        <dbReference type="SAM" id="MobiDB-lite"/>
    </source>
</evidence>
<gene>
    <name evidence="5" type="ORF">FBZ82_104334</name>
</gene>
<evidence type="ECO:0000259" key="4">
    <source>
        <dbReference type="Pfam" id="PF02579"/>
    </source>
</evidence>
<evidence type="ECO:0000313" key="6">
    <source>
        <dbReference type="Proteomes" id="UP000316083"/>
    </source>
</evidence>
<dbReference type="CDD" id="cd00853">
    <property type="entry name" value="NifX"/>
    <property type="match status" value="1"/>
</dbReference>
<accession>A0A560BC40</accession>
<dbReference type="PANTHER" id="PTHR33937">
    <property type="entry name" value="IRON-MOLYBDENUM PROTEIN-RELATED-RELATED"/>
    <property type="match status" value="1"/>
</dbReference>
<reference evidence="5 6" key="1">
    <citation type="submission" date="2019-06" db="EMBL/GenBank/DDBJ databases">
        <title>Genomic Encyclopedia of Type Strains, Phase IV (KMG-V): Genome sequencing to study the core and pangenomes of soil and plant-associated prokaryotes.</title>
        <authorList>
            <person name="Whitman W."/>
        </authorList>
    </citation>
    <scope>NUCLEOTIDE SEQUENCE [LARGE SCALE GENOMIC DNA]</scope>
    <source>
        <strain evidence="5 6">BR 11796</strain>
    </source>
</reference>
<sequence>MIRVAFASDDQAHVNLHFGGGERFVVYDIRPGSAELHGVGEFVPARMKGVNAERQPGEDIPPEPEADPDHPPEDKVAVKIAFLDGCAAVYAASIGASATKRLMEAGIQPIIVDKGHDILDLLNEVSLALVHGGLGWVTRAVRRRDGGAPGKPKGATVHRLITSVEELE</sequence>
<comment type="caution">
    <text evidence="5">The sequence shown here is derived from an EMBL/GenBank/DDBJ whole genome shotgun (WGS) entry which is preliminary data.</text>
</comment>
<comment type="similarity">
    <text evidence="1">Belongs to the NifX/NifY family.</text>
</comment>
<evidence type="ECO:0000256" key="2">
    <source>
        <dbReference type="ARBA" id="ARBA00023231"/>
    </source>
</evidence>
<dbReference type="InterPro" id="IPR036105">
    <property type="entry name" value="DiNase_FeMo-co_biosyn_sf"/>
</dbReference>
<dbReference type="InterPro" id="IPR003731">
    <property type="entry name" value="Di-Nase_FeMo-co_biosynth"/>
</dbReference>
<feature type="domain" description="Dinitrogenase iron-molybdenum cofactor biosynthesis" evidence="4">
    <location>
        <begin position="11"/>
        <end position="125"/>
    </location>
</feature>
<dbReference type="PANTHER" id="PTHR33937:SF1">
    <property type="entry name" value="IRON-MOLIBDENUM COFACTOR PROCESSING PROTEIN"/>
    <property type="match status" value="1"/>
</dbReference>
<dbReference type="InterPro" id="IPR034169">
    <property type="entry name" value="NifX-like"/>
</dbReference>
<protein>
    <submittedName>
        <fullName evidence="5">Nitrogen fixation protein NifX</fullName>
    </submittedName>
</protein>
<name>A0A560BC40_AZOBR</name>
<proteinExistence type="inferred from homology"/>
<dbReference type="Pfam" id="PF02579">
    <property type="entry name" value="Nitro_FeMo-Co"/>
    <property type="match status" value="1"/>
</dbReference>
<dbReference type="InterPro" id="IPR051840">
    <property type="entry name" value="NifX/NifY_domain"/>
</dbReference>
<dbReference type="EMBL" id="VITF01000004">
    <property type="protein sequence ID" value="TWA70174.1"/>
    <property type="molecule type" value="Genomic_DNA"/>
</dbReference>
<feature type="region of interest" description="Disordered" evidence="3">
    <location>
        <begin position="52"/>
        <end position="72"/>
    </location>
</feature>
<evidence type="ECO:0000256" key="1">
    <source>
        <dbReference type="ARBA" id="ARBA00010285"/>
    </source>
</evidence>
<dbReference type="AlphaFoldDB" id="A0A560BC40"/>